<protein>
    <submittedName>
        <fullName evidence="2">Uncharacterized protein</fullName>
    </submittedName>
</protein>
<feature type="transmembrane region" description="Helical" evidence="1">
    <location>
        <begin position="117"/>
        <end position="139"/>
    </location>
</feature>
<keyword evidence="1" id="KW-1133">Transmembrane helix</keyword>
<comment type="caution">
    <text evidence="2">The sequence shown here is derived from an EMBL/GenBank/DDBJ whole genome shotgun (WGS) entry which is preliminary data.</text>
</comment>
<feature type="transmembrane region" description="Helical" evidence="1">
    <location>
        <begin position="77"/>
        <end position="97"/>
    </location>
</feature>
<dbReference type="AlphaFoldDB" id="A0A7W7G714"/>
<accession>A0A7W7G714</accession>
<gene>
    <name evidence="2" type="ORF">BJ982_001677</name>
</gene>
<dbReference type="RefSeq" id="WP_184878067.1">
    <property type="nucleotide sequence ID" value="NZ_BOOV01000009.1"/>
</dbReference>
<reference evidence="2 3" key="1">
    <citation type="submission" date="2020-08" db="EMBL/GenBank/DDBJ databases">
        <title>Sequencing the genomes of 1000 actinobacteria strains.</title>
        <authorList>
            <person name="Klenk H.-P."/>
        </authorList>
    </citation>
    <scope>NUCLEOTIDE SEQUENCE [LARGE SCALE GENOMIC DNA]</scope>
    <source>
        <strain evidence="2 3">DSM 45784</strain>
    </source>
</reference>
<name>A0A7W7G714_9ACTN</name>
<keyword evidence="3" id="KW-1185">Reference proteome</keyword>
<keyword evidence="1" id="KW-0812">Transmembrane</keyword>
<proteinExistence type="predicted"/>
<keyword evidence="1" id="KW-0472">Membrane</keyword>
<evidence type="ECO:0000313" key="2">
    <source>
        <dbReference type="EMBL" id="MBB4700133.1"/>
    </source>
</evidence>
<sequence>MAPAWRTFWLYFPEGPVYETRGFVCPLAAEPYTFHEFEWLVEINWRTISAELNGWPSAVMAVGLSAVLALPRRWGTIAGWVTAALFGVIAVVFTSPYAVRVVSDRCVDTLHFGGWDIIEAGPIMHYLSGAVLVVFLSLFRRGETEHCAAVNGAVRPAGWGA</sequence>
<organism evidence="2 3">
    <name type="scientific">Sphaerisporangium siamense</name>
    <dbReference type="NCBI Taxonomy" id="795645"/>
    <lineage>
        <taxon>Bacteria</taxon>
        <taxon>Bacillati</taxon>
        <taxon>Actinomycetota</taxon>
        <taxon>Actinomycetes</taxon>
        <taxon>Streptosporangiales</taxon>
        <taxon>Streptosporangiaceae</taxon>
        <taxon>Sphaerisporangium</taxon>
    </lineage>
</organism>
<dbReference type="EMBL" id="JACHND010000001">
    <property type="protein sequence ID" value="MBB4700133.1"/>
    <property type="molecule type" value="Genomic_DNA"/>
</dbReference>
<evidence type="ECO:0000256" key="1">
    <source>
        <dbReference type="SAM" id="Phobius"/>
    </source>
</evidence>
<dbReference type="Proteomes" id="UP000542210">
    <property type="component" value="Unassembled WGS sequence"/>
</dbReference>
<evidence type="ECO:0000313" key="3">
    <source>
        <dbReference type="Proteomes" id="UP000542210"/>
    </source>
</evidence>